<organism evidence="2 3">
    <name type="scientific">Methanococcoides methylutens MM1</name>
    <dbReference type="NCBI Taxonomy" id="1434104"/>
    <lineage>
        <taxon>Archaea</taxon>
        <taxon>Methanobacteriati</taxon>
        <taxon>Methanobacteriota</taxon>
        <taxon>Stenosarchaea group</taxon>
        <taxon>Methanomicrobia</taxon>
        <taxon>Methanosarcinales</taxon>
        <taxon>Methanosarcinaceae</taxon>
        <taxon>Methanococcoides</taxon>
    </lineage>
</organism>
<evidence type="ECO:0000313" key="2">
    <source>
        <dbReference type="EMBL" id="AKB84100.1"/>
    </source>
</evidence>
<dbReference type="Proteomes" id="UP000033048">
    <property type="component" value="Chromosome"/>
</dbReference>
<accession>A0A0E3WYA2</accession>
<dbReference type="OrthoDB" id="137237at2157"/>
<sequence length="180" mass="19927">MSGGTTKEDVLGRVESFDQSVRSLEKRLRAVERRLSVEVPAEDVAGTVFEPQQPQVSGDVRSAIESIDKLKAEVGELRSLIEGPIREDIDKLSDRLETALTEQDEKLKRIEDRNRITIGSIKMPVELSGIIGAVLLFITGGLIFAGRWDILRSPYFSLGLGLVLALAVLFKFYLANRKTA</sequence>
<gene>
    <name evidence="2" type="ORF">MCMEM_0047</name>
</gene>
<dbReference type="KEGG" id="mmet:MCMEM_0047"/>
<proteinExistence type="predicted"/>
<evidence type="ECO:0000313" key="3">
    <source>
        <dbReference type="Proteomes" id="UP000033048"/>
    </source>
</evidence>
<keyword evidence="1" id="KW-0812">Transmembrane</keyword>
<feature type="transmembrane region" description="Helical" evidence="1">
    <location>
        <begin position="125"/>
        <end position="148"/>
    </location>
</feature>
<evidence type="ECO:0000256" key="1">
    <source>
        <dbReference type="SAM" id="Phobius"/>
    </source>
</evidence>
<dbReference type="PATRIC" id="fig|1434104.5.peg.48"/>
<reference evidence="2 3" key="1">
    <citation type="submission" date="2014-07" db="EMBL/GenBank/DDBJ databases">
        <title>Methanogenic archaea and the global carbon cycle.</title>
        <authorList>
            <person name="Henriksen J.R."/>
            <person name="Luke J."/>
            <person name="Reinhart S."/>
            <person name="Benedict M.N."/>
            <person name="Youngblut N.D."/>
            <person name="Metcalf M.E."/>
            <person name="Whitaker R.J."/>
            <person name="Metcalf W.W."/>
        </authorList>
    </citation>
    <scope>NUCLEOTIDE SEQUENCE [LARGE SCALE GENOMIC DNA]</scope>
    <source>
        <strain evidence="2 3">MM1</strain>
    </source>
</reference>
<name>A0A0E3WYA2_METMT</name>
<dbReference type="RefSeq" id="WP_048204351.1">
    <property type="nucleotide sequence ID" value="NZ_CP009518.1"/>
</dbReference>
<protein>
    <submittedName>
        <fullName evidence="2">Uncharacterized protein</fullName>
    </submittedName>
</protein>
<dbReference type="AlphaFoldDB" id="A0A0E3WYA2"/>
<keyword evidence="1" id="KW-0472">Membrane</keyword>
<dbReference type="HOGENOM" id="CLU_084976_0_0_2"/>
<dbReference type="STRING" id="1434104.MCMEM_0047"/>
<keyword evidence="1" id="KW-1133">Transmembrane helix</keyword>
<dbReference type="EMBL" id="CP009518">
    <property type="protein sequence ID" value="AKB84100.1"/>
    <property type="molecule type" value="Genomic_DNA"/>
</dbReference>
<feature type="transmembrane region" description="Helical" evidence="1">
    <location>
        <begin position="154"/>
        <end position="174"/>
    </location>
</feature>
<dbReference type="GeneID" id="24892515"/>
<keyword evidence="3" id="KW-1185">Reference proteome</keyword>